<feature type="region of interest" description="Disordered" evidence="1">
    <location>
        <begin position="1"/>
        <end position="20"/>
    </location>
</feature>
<dbReference type="EMBL" id="CP079105">
    <property type="protein sequence ID" value="QXQ15850.1"/>
    <property type="molecule type" value="Genomic_DNA"/>
</dbReference>
<sequence>MPKPGPKPGQHLAGGTGFADPEQIRDDIAALLAGLDAEDGRHSLADRTRVLERAHDLLVEALATVDKI</sequence>
<evidence type="ECO:0000313" key="3">
    <source>
        <dbReference type="Proteomes" id="UP000887023"/>
    </source>
</evidence>
<organism evidence="2 3">
    <name type="scientific">Skermania pinensis</name>
    <dbReference type="NCBI Taxonomy" id="39122"/>
    <lineage>
        <taxon>Bacteria</taxon>
        <taxon>Bacillati</taxon>
        <taxon>Actinomycetota</taxon>
        <taxon>Actinomycetes</taxon>
        <taxon>Mycobacteriales</taxon>
        <taxon>Gordoniaceae</taxon>
        <taxon>Skermania</taxon>
    </lineage>
</organism>
<name>A0ABX8SD48_9ACTN</name>
<keyword evidence="3" id="KW-1185">Reference proteome</keyword>
<evidence type="ECO:0000256" key="1">
    <source>
        <dbReference type="SAM" id="MobiDB-lite"/>
    </source>
</evidence>
<evidence type="ECO:0000313" key="2">
    <source>
        <dbReference type="EMBL" id="QXQ15850.1"/>
    </source>
</evidence>
<protein>
    <submittedName>
        <fullName evidence="2">Uncharacterized protein</fullName>
    </submittedName>
</protein>
<dbReference type="Proteomes" id="UP000887023">
    <property type="component" value="Chromosome"/>
</dbReference>
<gene>
    <name evidence="2" type="ORF">KV203_11080</name>
</gene>
<reference evidence="2" key="1">
    <citation type="submission" date="2021-07" db="EMBL/GenBank/DDBJ databases">
        <title>Candidatus Kaistella beijingensis sp. nov. isolated from a municipal wastewater treatment plant is involved in sludge foaming.</title>
        <authorList>
            <person name="Song Y."/>
            <person name="Liu S.-J."/>
        </authorList>
    </citation>
    <scope>NUCLEOTIDE SEQUENCE</scope>
    <source>
        <strain evidence="2">DSM 43998</strain>
    </source>
</reference>
<dbReference type="RefSeq" id="WP_066473704.1">
    <property type="nucleotide sequence ID" value="NZ_CBCRUZ010000023.1"/>
</dbReference>
<proteinExistence type="predicted"/>
<accession>A0ABX8SD48</accession>